<dbReference type="InterPro" id="IPR016024">
    <property type="entry name" value="ARM-type_fold"/>
</dbReference>
<feature type="region of interest" description="Disordered" evidence="1">
    <location>
        <begin position="827"/>
        <end position="923"/>
    </location>
</feature>
<dbReference type="Pfam" id="PF00069">
    <property type="entry name" value="Pkinase"/>
    <property type="match status" value="1"/>
</dbReference>
<evidence type="ECO:0000256" key="1">
    <source>
        <dbReference type="SAM" id="MobiDB-lite"/>
    </source>
</evidence>
<keyword evidence="4" id="KW-1185">Reference proteome</keyword>
<dbReference type="InterPro" id="IPR000719">
    <property type="entry name" value="Prot_kinase_dom"/>
</dbReference>
<evidence type="ECO:0000313" key="4">
    <source>
        <dbReference type="Proteomes" id="UP001590951"/>
    </source>
</evidence>
<dbReference type="Gene3D" id="1.25.10.10">
    <property type="entry name" value="Leucine-rich Repeat Variant"/>
    <property type="match status" value="1"/>
</dbReference>
<proteinExistence type="predicted"/>
<sequence length="923" mass="99848">MFSSALKSFTSNISANYTISTTPTSISGAWKVYDGKKKSTGKAVSVFVFDRKSLDPHSGSLGGGRYGGAAVRKLHDEVIARVKKESNLLARLRHPSILELAEPIEDTRSGGLMFATEPVTASLAGLLQEKDDQERAGGVAGRPSRFVIEEADGTRRRRELEIDELEIQKGLLQVAQGLEFLHESAGLVHGNLTPDAIYVNAKSDWKIAGLGFAGPPDISSSQSTMPPICLSEVLYHDPRLPRSIQLDLDCPSPDFAMDSNISSSADMFSLGLLLIALYNSPHTSPLKTNSNLSTYKKLFTSSSTTPSTSNNFLSSRPLPKDLVSAVLPRLITRRPAQRMNAREFQQSQFFDNILMSSIRFLDALPAKTPNEKSQFMRGLPKILDQFPKSVLDKKVLPVLLEETKDKELLSLVLQNVFKIIKILPSGKRAMTEKILPQLRETFLAGGGKERDTAKEAGLAVILENMELVGENCDGKEFKTDIMPILQLGLESPTHTIVDKSLGCLPTVMKILDFTTIKNEVFPVVATVFSKTSSLGIKVRGLEALVVLCGGTPTDDSDAGDGLDGAMIGSKIPKLSSNAVLDKYTVQEKVVPLLKAMKTKEPAVMMAALAVFQQVGKIADTDFLAMEALPILWSFSLGPLLNLQQFQEFMDLIKKISSKIENEQIRKLRDLSSSGTTATSKANDFISAGSTNGFFNSNGSEDVGEDDFQRLVLGRGNQNSGDMLGDAVRPQAQSGKQPEAPAFSWSSPPLNANHSNPNPISNVLKPQSRTITPDQSLNAFATLNPTSSTAPRANTNAMTNGFSSFTPMQPMQPIQPPMIQPAPPMGPGWSTTPAQPIQQSQSTYSMPPSQSQHAFSMRPPQPQPVTPFSAFSLPPPPISPAQRPGMQTQNSGYFGGAASNTAQAPSAMKLPGQKTGLDKYESLI</sequence>
<name>A0ABR4BKS0_9LECA</name>
<accession>A0ABR4BKS0</accession>
<organism evidence="3 4">
    <name type="scientific">Lepraria finkii</name>
    <dbReference type="NCBI Taxonomy" id="1340010"/>
    <lineage>
        <taxon>Eukaryota</taxon>
        <taxon>Fungi</taxon>
        <taxon>Dikarya</taxon>
        <taxon>Ascomycota</taxon>
        <taxon>Pezizomycotina</taxon>
        <taxon>Lecanoromycetes</taxon>
        <taxon>OSLEUM clade</taxon>
        <taxon>Lecanoromycetidae</taxon>
        <taxon>Lecanorales</taxon>
        <taxon>Lecanorineae</taxon>
        <taxon>Stereocaulaceae</taxon>
        <taxon>Lepraria</taxon>
    </lineage>
</organism>
<dbReference type="Gene3D" id="3.30.200.20">
    <property type="entry name" value="Phosphorylase Kinase, domain 1"/>
    <property type="match status" value="1"/>
</dbReference>
<dbReference type="SMART" id="SM00220">
    <property type="entry name" value="S_TKc"/>
    <property type="match status" value="1"/>
</dbReference>
<comment type="caution">
    <text evidence="3">The sequence shown here is derived from an EMBL/GenBank/DDBJ whole genome shotgun (WGS) entry which is preliminary data.</text>
</comment>
<dbReference type="PANTHER" id="PTHR12984:SF6">
    <property type="entry name" value="SCY1-LIKE PROTEIN 2"/>
    <property type="match status" value="1"/>
</dbReference>
<protein>
    <recommendedName>
        <fullName evidence="2">Protein kinase domain-containing protein</fullName>
    </recommendedName>
</protein>
<gene>
    <name evidence="3" type="ORF">ABVK25_002489</name>
</gene>
<dbReference type="Gene3D" id="1.10.510.10">
    <property type="entry name" value="Transferase(Phosphotransferase) domain 1"/>
    <property type="match status" value="1"/>
</dbReference>
<dbReference type="Proteomes" id="UP001590951">
    <property type="component" value="Unassembled WGS sequence"/>
</dbReference>
<dbReference type="PROSITE" id="PS50011">
    <property type="entry name" value="PROTEIN_KINASE_DOM"/>
    <property type="match status" value="1"/>
</dbReference>
<feature type="region of interest" description="Disordered" evidence="1">
    <location>
        <begin position="714"/>
        <end position="765"/>
    </location>
</feature>
<feature type="compositionally biased region" description="Polar residues" evidence="1">
    <location>
        <begin position="884"/>
        <end position="903"/>
    </location>
</feature>
<reference evidence="3 4" key="1">
    <citation type="submission" date="2024-09" db="EMBL/GenBank/DDBJ databases">
        <title>Rethinking Asexuality: The Enigmatic Case of Functional Sexual Genes in Lepraria (Stereocaulaceae).</title>
        <authorList>
            <person name="Doellman M."/>
            <person name="Sun Y."/>
            <person name="Barcenas-Pena A."/>
            <person name="Lumbsch H.T."/>
            <person name="Grewe F."/>
        </authorList>
    </citation>
    <scope>NUCLEOTIDE SEQUENCE [LARGE SCALE GENOMIC DNA]</scope>
    <source>
        <strain evidence="3 4">Grewe 0041</strain>
    </source>
</reference>
<dbReference type="SUPFAM" id="SSF56112">
    <property type="entry name" value="Protein kinase-like (PK-like)"/>
    <property type="match status" value="1"/>
</dbReference>
<dbReference type="InterPro" id="IPR011009">
    <property type="entry name" value="Kinase-like_dom_sf"/>
</dbReference>
<dbReference type="InterPro" id="IPR051177">
    <property type="entry name" value="CIK-Related_Protein"/>
</dbReference>
<dbReference type="SUPFAM" id="SSF48371">
    <property type="entry name" value="ARM repeat"/>
    <property type="match status" value="1"/>
</dbReference>
<feature type="compositionally biased region" description="Polar residues" evidence="1">
    <location>
        <begin position="828"/>
        <end position="853"/>
    </location>
</feature>
<dbReference type="EMBL" id="JBHFEH010000005">
    <property type="protein sequence ID" value="KAL2057436.1"/>
    <property type="molecule type" value="Genomic_DNA"/>
</dbReference>
<dbReference type="InterPro" id="IPR011989">
    <property type="entry name" value="ARM-like"/>
</dbReference>
<dbReference type="CDD" id="cd14011">
    <property type="entry name" value="PK_SCY1_like"/>
    <property type="match status" value="1"/>
</dbReference>
<evidence type="ECO:0000259" key="2">
    <source>
        <dbReference type="PROSITE" id="PS50011"/>
    </source>
</evidence>
<evidence type="ECO:0000313" key="3">
    <source>
        <dbReference type="EMBL" id="KAL2057436.1"/>
    </source>
</evidence>
<feature type="domain" description="Protein kinase" evidence="2">
    <location>
        <begin position="32"/>
        <end position="350"/>
    </location>
</feature>
<dbReference type="PANTHER" id="PTHR12984">
    <property type="entry name" value="SCY1-RELATED S/T PROTEIN KINASE-LIKE"/>
    <property type="match status" value="1"/>
</dbReference>
<feature type="compositionally biased region" description="Polar residues" evidence="1">
    <location>
        <begin position="743"/>
        <end position="765"/>
    </location>
</feature>